<dbReference type="Proteomes" id="UP000708298">
    <property type="component" value="Unassembled WGS sequence"/>
</dbReference>
<dbReference type="InterPro" id="IPR009100">
    <property type="entry name" value="AcylCoA_DH/oxidase_NM_dom_sf"/>
</dbReference>
<comment type="similarity">
    <text evidence="2">Belongs to the HpaH/HsaA monooxygenase family.</text>
</comment>
<dbReference type="AlphaFoldDB" id="A0A963YSY6"/>
<evidence type="ECO:0000313" key="5">
    <source>
        <dbReference type="EMBL" id="MCB8876441.1"/>
    </source>
</evidence>
<proteinExistence type="inferred from homology"/>
<evidence type="ECO:0000259" key="4">
    <source>
        <dbReference type="Pfam" id="PF08028"/>
    </source>
</evidence>
<dbReference type="Gene3D" id="1.10.540.10">
    <property type="entry name" value="Acyl-CoA dehydrogenase/oxidase, N-terminal domain"/>
    <property type="match status" value="1"/>
</dbReference>
<keyword evidence="6" id="KW-1185">Reference proteome</keyword>
<dbReference type="GO" id="GO:0050660">
    <property type="term" value="F:flavin adenine dinucleotide binding"/>
    <property type="evidence" value="ECO:0007669"/>
    <property type="project" value="InterPro"/>
</dbReference>
<dbReference type="GO" id="GO:0003995">
    <property type="term" value="F:acyl-CoA dehydrogenase activity"/>
    <property type="evidence" value="ECO:0007669"/>
    <property type="project" value="TreeGrafter"/>
</dbReference>
<dbReference type="PANTHER" id="PTHR48083">
    <property type="entry name" value="MEDIUM-CHAIN SPECIFIC ACYL-COA DEHYDROGENASE, MITOCHONDRIAL-RELATED"/>
    <property type="match status" value="1"/>
</dbReference>
<evidence type="ECO:0000256" key="2">
    <source>
        <dbReference type="ARBA" id="ARBA00049661"/>
    </source>
</evidence>
<organism evidence="5 6">
    <name type="scientific">Acidisoma silvae</name>
    <dbReference type="NCBI Taxonomy" id="2802396"/>
    <lineage>
        <taxon>Bacteria</taxon>
        <taxon>Pseudomonadati</taxon>
        <taxon>Pseudomonadota</taxon>
        <taxon>Alphaproteobacteria</taxon>
        <taxon>Acetobacterales</taxon>
        <taxon>Acidocellaceae</taxon>
        <taxon>Acidisoma</taxon>
    </lineage>
</organism>
<reference evidence="5" key="1">
    <citation type="journal article" date="2021" name="Microorganisms">
        <title>Acidisoma silvae sp. nov. and Acidisomacellulosilytica sp. nov., Two Acidophilic Bacteria Isolated from Decaying Wood, Hydrolyzing Cellulose and Producing Poly-3-hydroxybutyrate.</title>
        <authorList>
            <person name="Mieszkin S."/>
            <person name="Pouder E."/>
            <person name="Uroz S."/>
            <person name="Simon-Colin C."/>
            <person name="Alain K."/>
        </authorList>
    </citation>
    <scope>NUCLEOTIDE SEQUENCE</scope>
    <source>
        <strain evidence="5">HW T2.11</strain>
    </source>
</reference>
<dbReference type="RefSeq" id="WP_227322096.1">
    <property type="nucleotide sequence ID" value="NZ_JAESVB010000006.1"/>
</dbReference>
<dbReference type="InterPro" id="IPR013107">
    <property type="entry name" value="Acyl-CoA_DH_C"/>
</dbReference>
<dbReference type="GO" id="GO:0033539">
    <property type="term" value="P:fatty acid beta-oxidation using acyl-CoA dehydrogenase"/>
    <property type="evidence" value="ECO:0007669"/>
    <property type="project" value="TreeGrafter"/>
</dbReference>
<accession>A0A963YSY6</accession>
<dbReference type="Gene3D" id="1.20.140.10">
    <property type="entry name" value="Butyryl-CoA Dehydrogenase, subunit A, domain 3"/>
    <property type="match status" value="1"/>
</dbReference>
<dbReference type="SUPFAM" id="SSF56645">
    <property type="entry name" value="Acyl-CoA dehydrogenase NM domain-like"/>
    <property type="match status" value="1"/>
</dbReference>
<evidence type="ECO:0000313" key="6">
    <source>
        <dbReference type="Proteomes" id="UP000708298"/>
    </source>
</evidence>
<dbReference type="Pfam" id="PF02771">
    <property type="entry name" value="Acyl-CoA_dh_N"/>
    <property type="match status" value="1"/>
</dbReference>
<dbReference type="PANTHER" id="PTHR48083:SF19">
    <property type="entry name" value="FLAVIN-DEPENDENT MONOOXYGENASE, OXYGENASE SUBUNIT HSAA"/>
    <property type="match status" value="1"/>
</dbReference>
<feature type="domain" description="Acyl-CoA dehydrogenase C-terminal" evidence="4">
    <location>
        <begin position="240"/>
        <end position="378"/>
    </location>
</feature>
<dbReference type="InterPro" id="IPR013786">
    <property type="entry name" value="AcylCoA_DH/ox_N"/>
</dbReference>
<evidence type="ECO:0000256" key="1">
    <source>
        <dbReference type="ARBA" id="ARBA00023002"/>
    </source>
</evidence>
<comment type="caution">
    <text evidence="5">The sequence shown here is derived from an EMBL/GenBank/DDBJ whole genome shotgun (WGS) entry which is preliminary data.</text>
</comment>
<name>A0A963YSY6_9PROT</name>
<feature type="domain" description="Acyl-CoA dehydrogenase/oxidase N-terminal" evidence="3">
    <location>
        <begin position="29"/>
        <end position="122"/>
    </location>
</feature>
<reference evidence="5" key="2">
    <citation type="submission" date="2021-01" db="EMBL/GenBank/DDBJ databases">
        <authorList>
            <person name="Mieszkin S."/>
            <person name="Pouder E."/>
            <person name="Alain K."/>
        </authorList>
    </citation>
    <scope>NUCLEOTIDE SEQUENCE</scope>
    <source>
        <strain evidence="5">HW T2.11</strain>
    </source>
</reference>
<evidence type="ECO:0000259" key="3">
    <source>
        <dbReference type="Pfam" id="PF02771"/>
    </source>
</evidence>
<dbReference type="Gene3D" id="2.40.110.10">
    <property type="entry name" value="Butyryl-CoA Dehydrogenase, subunit A, domain 2"/>
    <property type="match status" value="1"/>
</dbReference>
<protein>
    <submittedName>
        <fullName evidence="5">Acyl-CoA dehydrogenase family protein</fullName>
    </submittedName>
</protein>
<gene>
    <name evidence="5" type="ORF">ASILVAE211_14705</name>
</gene>
<dbReference type="InterPro" id="IPR037069">
    <property type="entry name" value="AcylCoA_DH/ox_N_sf"/>
</dbReference>
<keyword evidence="1" id="KW-0560">Oxidoreductase</keyword>
<dbReference type="Pfam" id="PF08028">
    <property type="entry name" value="Acyl-CoA_dh_2"/>
    <property type="match status" value="1"/>
</dbReference>
<dbReference type="GO" id="GO:0016712">
    <property type="term" value="F:oxidoreductase activity, acting on paired donors, with incorporation or reduction of molecular oxygen, reduced flavin or flavoprotein as one donor, and incorporation of one atom of oxygen"/>
    <property type="evidence" value="ECO:0007669"/>
    <property type="project" value="TreeGrafter"/>
</dbReference>
<dbReference type="EMBL" id="JAESVB010000006">
    <property type="protein sequence ID" value="MCB8876441.1"/>
    <property type="molecule type" value="Genomic_DNA"/>
</dbReference>
<dbReference type="PIRSF" id="PIRSF016578">
    <property type="entry name" value="HsaA"/>
    <property type="match status" value="1"/>
</dbReference>
<sequence length="407" mass="43277">MTETETAWPAPVSSSYPALAERFRPIFRQIAEGAIQREAERILPYEPIAWLKAAGFGTVRIPVAEGGFGATIPELFGLLIELSAADSNVTQALRAHFGAVEDILAAGTADRRARWIPRFLAAELVGSALSEAAGNTLGSFETRLTTDGDLLRLSGTKFYSTGTLYADWINFAAEKDGEVLSGLVSATAEGVTRHDDWSGFGQTLTGSGTTVFENAAVHPGDVFPFDARSKYRTAFYQLVHLATLSGIGRAAARDLTEQVAARRRAYSHGAAGTVQTDPQVLQVVGHVRSLAYAAAATTLQAAQGAQLVYDLSIAGQPEQAAQAAIVSEIGVDQAQPVVAKLVLEATETLFDALGASATVRATALDRHWRNARTLSSHNPLIYKQRIVGDYAVNGTAPPSFWMVGSVS</sequence>
<dbReference type="GO" id="GO:0005737">
    <property type="term" value="C:cytoplasm"/>
    <property type="evidence" value="ECO:0007669"/>
    <property type="project" value="TreeGrafter"/>
</dbReference>
<dbReference type="InterPro" id="IPR036250">
    <property type="entry name" value="AcylCo_DH-like_C"/>
</dbReference>
<dbReference type="InterPro" id="IPR046373">
    <property type="entry name" value="Acyl-CoA_Oxase/DH_mid-dom_sf"/>
</dbReference>
<dbReference type="InterPro" id="IPR050741">
    <property type="entry name" value="Acyl-CoA_dehydrogenase"/>
</dbReference>
<dbReference type="SUPFAM" id="SSF47203">
    <property type="entry name" value="Acyl-CoA dehydrogenase C-terminal domain-like"/>
    <property type="match status" value="1"/>
</dbReference>